<dbReference type="PANTHER" id="PTHR42776">
    <property type="entry name" value="SERINE PEPTIDASE S9 FAMILY MEMBER"/>
    <property type="match status" value="1"/>
</dbReference>
<name>A0ABN1ICB6_9GAMM</name>
<evidence type="ECO:0000256" key="1">
    <source>
        <dbReference type="ARBA" id="ARBA00022801"/>
    </source>
</evidence>
<dbReference type="Gene3D" id="3.40.50.1820">
    <property type="entry name" value="alpha/beta hydrolase"/>
    <property type="match status" value="1"/>
</dbReference>
<dbReference type="InterPro" id="IPR002469">
    <property type="entry name" value="Peptidase_S9B_N"/>
</dbReference>
<evidence type="ECO:0000313" key="6">
    <source>
        <dbReference type="EMBL" id="GAA0706494.1"/>
    </source>
</evidence>
<dbReference type="EMBL" id="BAAAEU010000002">
    <property type="protein sequence ID" value="GAA0706494.1"/>
    <property type="molecule type" value="Genomic_DNA"/>
</dbReference>
<reference evidence="6 7" key="1">
    <citation type="journal article" date="2019" name="Int. J. Syst. Evol. Microbiol.">
        <title>The Global Catalogue of Microorganisms (GCM) 10K type strain sequencing project: providing services to taxonomists for standard genome sequencing and annotation.</title>
        <authorList>
            <consortium name="The Broad Institute Genomics Platform"/>
            <consortium name="The Broad Institute Genome Sequencing Center for Infectious Disease"/>
            <person name="Wu L."/>
            <person name="Ma J."/>
        </authorList>
    </citation>
    <scope>NUCLEOTIDE SEQUENCE [LARGE SCALE GENOMIC DNA]</scope>
    <source>
        <strain evidence="6 7">JCM 15421</strain>
    </source>
</reference>
<keyword evidence="2" id="KW-0720">Serine protease</keyword>
<dbReference type="Pfam" id="PF07676">
    <property type="entry name" value="PD40"/>
    <property type="match status" value="1"/>
</dbReference>
<protein>
    <submittedName>
        <fullName evidence="6">S9 family peptidase</fullName>
    </submittedName>
</protein>
<dbReference type="InterPro" id="IPR011042">
    <property type="entry name" value="6-blade_b-propeller_TolB-like"/>
</dbReference>
<accession>A0ABN1ICB6</accession>
<feature type="signal peptide" evidence="3">
    <location>
        <begin position="1"/>
        <end position="21"/>
    </location>
</feature>
<keyword evidence="1" id="KW-0378">Hydrolase</keyword>
<dbReference type="RefSeq" id="WP_343786755.1">
    <property type="nucleotide sequence ID" value="NZ_BAAAEU010000002.1"/>
</dbReference>
<feature type="domain" description="Peptidase S9 prolyl oligopeptidase catalytic" evidence="4">
    <location>
        <begin position="477"/>
        <end position="686"/>
    </location>
</feature>
<organism evidence="6 7">
    <name type="scientific">Dokdonella soli</name>
    <dbReference type="NCBI Taxonomy" id="529810"/>
    <lineage>
        <taxon>Bacteria</taxon>
        <taxon>Pseudomonadati</taxon>
        <taxon>Pseudomonadota</taxon>
        <taxon>Gammaproteobacteria</taxon>
        <taxon>Lysobacterales</taxon>
        <taxon>Rhodanobacteraceae</taxon>
        <taxon>Dokdonella</taxon>
    </lineage>
</organism>
<dbReference type="Pfam" id="PF00930">
    <property type="entry name" value="DPPIV_N"/>
    <property type="match status" value="1"/>
</dbReference>
<evidence type="ECO:0000256" key="2">
    <source>
        <dbReference type="ARBA" id="ARBA00022825"/>
    </source>
</evidence>
<dbReference type="SUPFAM" id="SSF53474">
    <property type="entry name" value="alpha/beta-Hydrolases"/>
    <property type="match status" value="1"/>
</dbReference>
<evidence type="ECO:0000313" key="7">
    <source>
        <dbReference type="Proteomes" id="UP001501523"/>
    </source>
</evidence>
<feature type="chain" id="PRO_5045554331" evidence="3">
    <location>
        <begin position="22"/>
        <end position="692"/>
    </location>
</feature>
<keyword evidence="7" id="KW-1185">Reference proteome</keyword>
<dbReference type="PANTHER" id="PTHR42776:SF27">
    <property type="entry name" value="DIPEPTIDYL PEPTIDASE FAMILY MEMBER 6"/>
    <property type="match status" value="1"/>
</dbReference>
<evidence type="ECO:0000259" key="4">
    <source>
        <dbReference type="Pfam" id="PF00326"/>
    </source>
</evidence>
<dbReference type="InterPro" id="IPR011659">
    <property type="entry name" value="WD40"/>
</dbReference>
<keyword evidence="2" id="KW-0645">Protease</keyword>
<keyword evidence="3" id="KW-0732">Signal</keyword>
<dbReference type="SUPFAM" id="SSF82171">
    <property type="entry name" value="DPP6 N-terminal domain-like"/>
    <property type="match status" value="1"/>
</dbReference>
<evidence type="ECO:0000256" key="3">
    <source>
        <dbReference type="SAM" id="SignalP"/>
    </source>
</evidence>
<sequence>MQIRPFTVLLLAVTFAAPAFATPANGPSRVLTGADLFNIEAASDPQISPDGRTVVYARRTNDIMTDRTRSSIWIIDVATGAQTPLVTGPGSHGQARWSPDGSKLAYISSADEKAGAQLHVRWMKTGATARITALPATPHGITWSPDGSRIAYAMFVPDEGAKLGKAPEKPEGAKWAEPLQVIDKVVYRTDEGGYEKPGYEQIFWVPADGGAPTQLTFGARNAGGRLSWSRDGRSVIFSANLSPDWQRDLVNSDVHEVAIDTFDVHTLTHRNGPDNAPAVSPDGQSIAYVGFDDKYLGYQNQQLSVMKRDGSGPRVLTANLDRSVDAPTWAEDGRAIYVGYDEHGSVRVARVGLDGSVRTVAEGLTGAGELDRPYSGGQFSVARNGTVAYTGGSTQRPPDVWIARDGKARQLTRLNESLFASKKLGNVEKLPVTAFDGLPIDAWLVTPPGFDPANPDPAKKYPLILEIHGGPFASYGPSFSTDDQLYAAAGYAVVYANPRGSTSYGAAFANKIDKNYPSHDYDDLMSAVDAAIAKGFIDKDNVFVTGGSGGGVLTAWIVGKTDRFRAAASQKPVINWSSFVLTSDMTPYFSRYWFGKYPWEDMPTYWAHSPLSLVGNVKTPTLVVVGSDDYRTPDSEAEQYYEALQLRSIPTALVKVPGANHGGLADRPSQSAAKASAILAWFERYRDKGANK</sequence>
<dbReference type="Pfam" id="PF00326">
    <property type="entry name" value="Peptidase_S9"/>
    <property type="match status" value="1"/>
</dbReference>
<gene>
    <name evidence="6" type="ORF">GCM10009105_04610</name>
</gene>
<dbReference type="InterPro" id="IPR001375">
    <property type="entry name" value="Peptidase_S9_cat"/>
</dbReference>
<feature type="domain" description="Dipeptidylpeptidase IV N-terminal" evidence="5">
    <location>
        <begin position="48"/>
        <end position="155"/>
    </location>
</feature>
<evidence type="ECO:0000259" key="5">
    <source>
        <dbReference type="Pfam" id="PF00930"/>
    </source>
</evidence>
<proteinExistence type="predicted"/>
<comment type="caution">
    <text evidence="6">The sequence shown here is derived from an EMBL/GenBank/DDBJ whole genome shotgun (WGS) entry which is preliminary data.</text>
</comment>
<dbReference type="Gene3D" id="2.120.10.30">
    <property type="entry name" value="TolB, C-terminal domain"/>
    <property type="match status" value="2"/>
</dbReference>
<dbReference type="InterPro" id="IPR029058">
    <property type="entry name" value="AB_hydrolase_fold"/>
</dbReference>
<dbReference type="Proteomes" id="UP001501523">
    <property type="component" value="Unassembled WGS sequence"/>
</dbReference>